<dbReference type="Gene3D" id="1.10.10.10">
    <property type="entry name" value="Winged helix-like DNA-binding domain superfamily/Winged helix DNA-binding domain"/>
    <property type="match status" value="1"/>
</dbReference>
<dbReference type="InterPro" id="IPR016032">
    <property type="entry name" value="Sig_transdc_resp-reg_C-effctor"/>
</dbReference>
<evidence type="ECO:0000256" key="2">
    <source>
        <dbReference type="ARBA" id="ARBA00023125"/>
    </source>
</evidence>
<dbReference type="PANTHER" id="PTHR44688">
    <property type="entry name" value="DNA-BINDING TRANSCRIPTIONAL ACTIVATOR DEVR_DOSR"/>
    <property type="match status" value="1"/>
</dbReference>
<dbReference type="Pfam" id="PF00196">
    <property type="entry name" value="GerE"/>
    <property type="match status" value="1"/>
</dbReference>
<evidence type="ECO:0000259" key="4">
    <source>
        <dbReference type="PROSITE" id="PS50043"/>
    </source>
</evidence>
<dbReference type="PROSITE" id="PS50043">
    <property type="entry name" value="HTH_LUXR_2"/>
    <property type="match status" value="1"/>
</dbReference>
<dbReference type="SUPFAM" id="SSF46894">
    <property type="entry name" value="C-terminal effector domain of the bipartite response regulators"/>
    <property type="match status" value="1"/>
</dbReference>
<dbReference type="EMBL" id="PDJC01000001">
    <property type="protein sequence ID" value="PFG15997.1"/>
    <property type="molecule type" value="Genomic_DNA"/>
</dbReference>
<keyword evidence="1" id="KW-0805">Transcription regulation</keyword>
<keyword evidence="3" id="KW-0804">Transcription</keyword>
<reference evidence="5 6" key="1">
    <citation type="submission" date="2017-10" db="EMBL/GenBank/DDBJ databases">
        <title>Sequencing the genomes of 1000 actinobacteria strains.</title>
        <authorList>
            <person name="Klenk H.-P."/>
        </authorList>
    </citation>
    <scope>NUCLEOTIDE SEQUENCE [LARGE SCALE GENOMIC DNA]</scope>
    <source>
        <strain evidence="5 6">DSM 15597</strain>
    </source>
</reference>
<keyword evidence="2" id="KW-0238">DNA-binding</keyword>
<organism evidence="5 6">
    <name type="scientific">Propionicimonas paludicola</name>
    <dbReference type="NCBI Taxonomy" id="185243"/>
    <lineage>
        <taxon>Bacteria</taxon>
        <taxon>Bacillati</taxon>
        <taxon>Actinomycetota</taxon>
        <taxon>Actinomycetes</taxon>
        <taxon>Propionibacteriales</taxon>
        <taxon>Nocardioidaceae</taxon>
        <taxon>Propionicimonas</taxon>
    </lineage>
</organism>
<evidence type="ECO:0000256" key="1">
    <source>
        <dbReference type="ARBA" id="ARBA00023015"/>
    </source>
</evidence>
<dbReference type="CDD" id="cd06170">
    <property type="entry name" value="LuxR_C_like"/>
    <property type="match status" value="1"/>
</dbReference>
<proteinExistence type="predicted"/>
<dbReference type="PANTHER" id="PTHR44688:SF16">
    <property type="entry name" value="DNA-BINDING TRANSCRIPTIONAL ACTIVATOR DEVR_DOSR"/>
    <property type="match status" value="1"/>
</dbReference>
<dbReference type="RefSeq" id="WP_098459576.1">
    <property type="nucleotide sequence ID" value="NZ_PDJC01000001.1"/>
</dbReference>
<dbReference type="Proteomes" id="UP000226079">
    <property type="component" value="Unassembled WGS sequence"/>
</dbReference>
<dbReference type="OrthoDB" id="9808843at2"/>
<feature type="domain" description="HTH luxR-type" evidence="4">
    <location>
        <begin position="582"/>
        <end position="647"/>
    </location>
</feature>
<protein>
    <submittedName>
        <fullName evidence="5">Regulatory LuxR family protein</fullName>
    </submittedName>
</protein>
<evidence type="ECO:0000313" key="5">
    <source>
        <dbReference type="EMBL" id="PFG15997.1"/>
    </source>
</evidence>
<name>A0A2A9CNG8_9ACTN</name>
<evidence type="ECO:0000313" key="6">
    <source>
        <dbReference type="Proteomes" id="UP000226079"/>
    </source>
</evidence>
<keyword evidence="6" id="KW-1185">Reference proteome</keyword>
<dbReference type="SMART" id="SM00421">
    <property type="entry name" value="HTH_LUXR"/>
    <property type="match status" value="1"/>
</dbReference>
<dbReference type="AlphaFoldDB" id="A0A2A9CNG8"/>
<dbReference type="InterPro" id="IPR000792">
    <property type="entry name" value="Tscrpt_reg_LuxR_C"/>
</dbReference>
<dbReference type="GO" id="GO:0003677">
    <property type="term" value="F:DNA binding"/>
    <property type="evidence" value="ECO:0007669"/>
    <property type="project" value="UniProtKB-KW"/>
</dbReference>
<evidence type="ECO:0000256" key="3">
    <source>
        <dbReference type="ARBA" id="ARBA00023163"/>
    </source>
</evidence>
<comment type="caution">
    <text evidence="5">The sequence shown here is derived from an EMBL/GenBank/DDBJ whole genome shotgun (WGS) entry which is preliminary data.</text>
</comment>
<accession>A0A2A9CNG8</accession>
<dbReference type="InterPro" id="IPR036388">
    <property type="entry name" value="WH-like_DNA-bd_sf"/>
</dbReference>
<gene>
    <name evidence="5" type="ORF">ATK74_0521</name>
</gene>
<sequence length="651" mass="70160">MEAEQVLIVASERADASIGQSLSDQLTGTALSAVTAAWRSVTPATFRLIRSAMGDQLPPLGWPEYRAWALGSGIAVPRGGNELEVVPTVRAGQELDPTSRQAYRLLLNCWVAHPEPSFAADAVAWAIGLRAWAELSELWLGQLLPAGSWRDPEVIRLLSGLPPEARRKGPLLTIAWARARAQALGGSAGERQRQRDQLADATLLHARWREADGLDAMLLSASLWMNSQREVPGIDPTSALELAWDGQKEAALFLERRRAEATGFSGRAEAIFRASSAQISLARGDLERAVIEAERSAMLDPEISAAIADGVAALARELAGGRDVAAQPGRDRADLHHELPRGLSAADSRAAVLAEALRAIRTLDQEAAERAMAQLRTMPTGATLWPVVLFAESLQAALWGDPEWALAELDDARAQHSMGSVEQLEPLGRSLLQRARVTLLERLGATATARSAARELSPEWRALAEARCLIWAGDHDAARRVADEGIFDAGTWLGDRLALRAIRVGAQLLDPAAGESIRADAVQEVIAICLKRHSLLPVALLPVELRSRMIATYLSRAQSAVMSPVESVLLERLRAVSPLSSSAAPPVRLTRREKLLLPLLASADAVPDIAASLHVSPNTVRTQVVNLRKKFGAASRTELVRSARNAGLLQM</sequence>
<dbReference type="GO" id="GO:0006355">
    <property type="term" value="P:regulation of DNA-templated transcription"/>
    <property type="evidence" value="ECO:0007669"/>
    <property type="project" value="InterPro"/>
</dbReference>